<evidence type="ECO:0000256" key="2">
    <source>
        <dbReference type="SAM" id="Phobius"/>
    </source>
</evidence>
<dbReference type="Proteomes" id="UP000581769">
    <property type="component" value="Unassembled WGS sequence"/>
</dbReference>
<keyword evidence="4" id="KW-1185">Reference proteome</keyword>
<feature type="region of interest" description="Disordered" evidence="1">
    <location>
        <begin position="1"/>
        <end position="43"/>
    </location>
</feature>
<keyword evidence="2" id="KW-0472">Membrane</keyword>
<gene>
    <name evidence="3" type="ORF">BJY18_003292</name>
</gene>
<dbReference type="AlphaFoldDB" id="A0A840IWX0"/>
<feature type="transmembrane region" description="Helical" evidence="2">
    <location>
        <begin position="54"/>
        <end position="75"/>
    </location>
</feature>
<feature type="transmembrane region" description="Helical" evidence="2">
    <location>
        <begin position="151"/>
        <end position="176"/>
    </location>
</feature>
<keyword evidence="2" id="KW-1133">Transmembrane helix</keyword>
<protein>
    <submittedName>
        <fullName evidence="3">Uncharacterized protein</fullName>
    </submittedName>
</protein>
<feature type="transmembrane region" description="Helical" evidence="2">
    <location>
        <begin position="103"/>
        <end position="130"/>
    </location>
</feature>
<name>A0A840IWX0_9PSEU</name>
<sequence>MAQPGYPSQPQGFAAQPPPGQPFPGQPQQAWPGQPYPGQPQAVSGPLTTAGLGAIPAGIGIVLQVVALVAVPWVSVTSTGQPASLTFLDLIRASANASGFTQVYVQIIAIVATVLMLYSSLAWTLGAYRGRRSTRLLSGIRSRELTRANFWWYRTVNAARAVVILIVHVAGIIAVFSDDFSVIGLGPWLLAGGGLLIAAGMAVGPRQGPGLP</sequence>
<proteinExistence type="predicted"/>
<dbReference type="RefSeq" id="WP_184780775.1">
    <property type="nucleotide sequence ID" value="NZ_JACHMG010000001.1"/>
</dbReference>
<reference evidence="3 4" key="1">
    <citation type="submission" date="2020-08" db="EMBL/GenBank/DDBJ databases">
        <title>Sequencing the genomes of 1000 actinobacteria strains.</title>
        <authorList>
            <person name="Klenk H.-P."/>
        </authorList>
    </citation>
    <scope>NUCLEOTIDE SEQUENCE [LARGE SCALE GENOMIC DNA]</scope>
    <source>
        <strain evidence="3 4">DSM 45859</strain>
    </source>
</reference>
<feature type="compositionally biased region" description="Pro residues" evidence="1">
    <location>
        <begin position="16"/>
        <end position="25"/>
    </location>
</feature>
<keyword evidence="2" id="KW-0812">Transmembrane</keyword>
<organism evidence="3 4">
    <name type="scientific">Amycolatopsis jiangsuensis</name>
    <dbReference type="NCBI Taxonomy" id="1181879"/>
    <lineage>
        <taxon>Bacteria</taxon>
        <taxon>Bacillati</taxon>
        <taxon>Actinomycetota</taxon>
        <taxon>Actinomycetes</taxon>
        <taxon>Pseudonocardiales</taxon>
        <taxon>Pseudonocardiaceae</taxon>
        <taxon>Amycolatopsis</taxon>
    </lineage>
</organism>
<accession>A0A840IWX0</accession>
<evidence type="ECO:0000313" key="4">
    <source>
        <dbReference type="Proteomes" id="UP000581769"/>
    </source>
</evidence>
<evidence type="ECO:0000313" key="3">
    <source>
        <dbReference type="EMBL" id="MBB4685807.1"/>
    </source>
</evidence>
<dbReference type="EMBL" id="JACHMG010000001">
    <property type="protein sequence ID" value="MBB4685807.1"/>
    <property type="molecule type" value="Genomic_DNA"/>
</dbReference>
<comment type="caution">
    <text evidence="3">The sequence shown here is derived from an EMBL/GenBank/DDBJ whole genome shotgun (WGS) entry which is preliminary data.</text>
</comment>
<feature type="transmembrane region" description="Helical" evidence="2">
    <location>
        <begin position="182"/>
        <end position="203"/>
    </location>
</feature>
<evidence type="ECO:0000256" key="1">
    <source>
        <dbReference type="SAM" id="MobiDB-lite"/>
    </source>
</evidence>